<accession>A0A1L3GNH5</accession>
<dbReference type="InterPro" id="IPR025191">
    <property type="entry name" value="DUF4125"/>
</dbReference>
<keyword evidence="2" id="KW-1185">Reference proteome</keyword>
<dbReference type="AlphaFoldDB" id="A0A1L3GNH5"/>
<evidence type="ECO:0008006" key="3">
    <source>
        <dbReference type="Google" id="ProtNLM"/>
    </source>
</evidence>
<dbReference type="Proteomes" id="UP000182517">
    <property type="component" value="Chromosome"/>
</dbReference>
<proteinExistence type="predicted"/>
<dbReference type="EMBL" id="CP015519">
    <property type="protein sequence ID" value="APG27493.1"/>
    <property type="molecule type" value="Genomic_DNA"/>
</dbReference>
<organism evidence="1 2">
    <name type="scientific">Syntrophotalea acetylenivorans</name>
    <dbReference type="NCBI Taxonomy" id="1842532"/>
    <lineage>
        <taxon>Bacteria</taxon>
        <taxon>Pseudomonadati</taxon>
        <taxon>Thermodesulfobacteriota</taxon>
        <taxon>Desulfuromonadia</taxon>
        <taxon>Desulfuromonadales</taxon>
        <taxon>Syntrophotaleaceae</taxon>
        <taxon>Syntrophotalea</taxon>
    </lineage>
</organism>
<dbReference type="STRING" id="1842532.A7E78_06340"/>
<gene>
    <name evidence="1" type="ORF">A7E78_06340</name>
</gene>
<evidence type="ECO:0000313" key="2">
    <source>
        <dbReference type="Proteomes" id="UP000182517"/>
    </source>
</evidence>
<protein>
    <recommendedName>
        <fullName evidence="3">DUF4125 domain-containing protein</fullName>
    </recommendedName>
</protein>
<dbReference type="Pfam" id="PF13526">
    <property type="entry name" value="DUF4125"/>
    <property type="match status" value="1"/>
</dbReference>
<dbReference type="RefSeq" id="WP_072283459.1">
    <property type="nucleotide sequence ID" value="NZ_CP015519.1"/>
</dbReference>
<name>A0A1L3GNH5_9BACT</name>
<sequence>MEDRIRLTEQILELELAMFLSVPTAQKYRCQEDPEGFKLHRRAQFAAWSPATLESYLDDLQQAKATGRNLLALKYARMDNLVPCENFSVLIDAITDLAVQGQEQFIADYPGLMRGGRPLRQTENAPDLTSFETYLRGELESYSEKTLKRLNQDMLDLQKAGSNLSETIYRFLAKQWGFDSLENLEKTLREKGSP</sequence>
<evidence type="ECO:0000313" key="1">
    <source>
        <dbReference type="EMBL" id="APG27493.1"/>
    </source>
</evidence>
<reference evidence="1 2" key="1">
    <citation type="journal article" date="2017" name="Genome Announc.">
        <title>Complete Genome Sequences of Two Acetylene-Fermenting Pelobacter acetylenicus Strains.</title>
        <authorList>
            <person name="Sutton J.M."/>
            <person name="Baesman S.M."/>
            <person name="Fierst J.L."/>
            <person name="Poret-Peterson A.T."/>
            <person name="Oremland R.S."/>
            <person name="Dunlap D.S."/>
            <person name="Akob D.M."/>
        </authorList>
    </citation>
    <scope>NUCLEOTIDE SEQUENCE [LARGE SCALE GENOMIC DNA]</scope>
    <source>
        <strain evidence="1 2">SFB93</strain>
    </source>
</reference>
<dbReference type="KEGG" id="pef:A7E78_06340"/>
<dbReference type="OrthoDB" id="5387164at2"/>